<dbReference type="Gene3D" id="3.90.226.10">
    <property type="entry name" value="2-enoyl-CoA Hydratase, Chain A, domain 1"/>
    <property type="match status" value="2"/>
</dbReference>
<dbReference type="AlphaFoldDB" id="A0AAD4T732"/>
<evidence type="ECO:0000313" key="5">
    <source>
        <dbReference type="Proteomes" id="UP001202328"/>
    </source>
</evidence>
<name>A0AAD4T732_9MAGN</name>
<dbReference type="Proteomes" id="UP001202328">
    <property type="component" value="Unassembled WGS sequence"/>
</dbReference>
<organism evidence="4 5">
    <name type="scientific">Papaver atlanticum</name>
    <dbReference type="NCBI Taxonomy" id="357466"/>
    <lineage>
        <taxon>Eukaryota</taxon>
        <taxon>Viridiplantae</taxon>
        <taxon>Streptophyta</taxon>
        <taxon>Embryophyta</taxon>
        <taxon>Tracheophyta</taxon>
        <taxon>Spermatophyta</taxon>
        <taxon>Magnoliopsida</taxon>
        <taxon>Ranunculales</taxon>
        <taxon>Papaveraceae</taxon>
        <taxon>Papaveroideae</taxon>
        <taxon>Papaver</taxon>
    </lineage>
</organism>
<dbReference type="PANTHER" id="PTHR23309:SF49">
    <property type="entry name" value="PEROXISOMAL BIFUNCTIONAL ENZYME"/>
    <property type="match status" value="1"/>
</dbReference>
<dbReference type="InterPro" id="IPR001753">
    <property type="entry name" value="Enoyl-CoA_hydra/iso"/>
</dbReference>
<evidence type="ECO:0000256" key="1">
    <source>
        <dbReference type="ARBA" id="ARBA00023235"/>
    </source>
</evidence>
<dbReference type="GO" id="GO:0003857">
    <property type="term" value="F:(3S)-3-hydroxyacyl-CoA dehydrogenase (NAD+) activity"/>
    <property type="evidence" value="ECO:0007669"/>
    <property type="project" value="TreeGrafter"/>
</dbReference>
<accession>A0AAD4T732</accession>
<comment type="caution">
    <text evidence="4">The sequence shown here is derived from an EMBL/GenBank/DDBJ whole genome shotgun (WGS) entry which is preliminary data.</text>
</comment>
<dbReference type="GO" id="GO:0006635">
    <property type="term" value="P:fatty acid beta-oxidation"/>
    <property type="evidence" value="ECO:0007669"/>
    <property type="project" value="TreeGrafter"/>
</dbReference>
<evidence type="ECO:0000256" key="2">
    <source>
        <dbReference type="ARBA" id="ARBA00023239"/>
    </source>
</evidence>
<dbReference type="GO" id="GO:0016829">
    <property type="term" value="F:lyase activity"/>
    <property type="evidence" value="ECO:0007669"/>
    <property type="project" value="UniProtKB-KW"/>
</dbReference>
<proteinExistence type="predicted"/>
<sequence>MRKDNLRGMEVGNDGVAVIRILNPPVNALAPPILAGLKEKYAEAMSRNDVKAIVLTGEGGRFSGGFDISVLELVHQTGDISKLPDVSVQLVCSIIEDAKKPSVVDIEGLALGEELLTVARRWALDISERRKPWISSLQKTSKLGSLAESHKVIQAAREQAKRTAPNMPQHQACLDAVEEGIVFGGYSGVLKEVKLFNELVLSDTSRGLVHFFFSQRAISKEIFEV</sequence>
<keyword evidence="2" id="KW-0456">Lyase</keyword>
<keyword evidence="1" id="KW-0413">Isomerase</keyword>
<dbReference type="Pfam" id="PF00378">
    <property type="entry name" value="ECH_1"/>
    <property type="match status" value="1"/>
</dbReference>
<gene>
    <name evidence="4" type="ORF">MKW98_011907</name>
</gene>
<keyword evidence="3" id="KW-0511">Multifunctional enzyme</keyword>
<dbReference type="CDD" id="cd06558">
    <property type="entry name" value="crotonase-like"/>
    <property type="match status" value="1"/>
</dbReference>
<dbReference type="EMBL" id="JAJJMB010005473">
    <property type="protein sequence ID" value="KAI3938755.1"/>
    <property type="molecule type" value="Genomic_DNA"/>
</dbReference>
<dbReference type="InterPro" id="IPR029045">
    <property type="entry name" value="ClpP/crotonase-like_dom_sf"/>
</dbReference>
<evidence type="ECO:0000256" key="3">
    <source>
        <dbReference type="ARBA" id="ARBA00023268"/>
    </source>
</evidence>
<dbReference type="GO" id="GO:0016853">
    <property type="term" value="F:isomerase activity"/>
    <property type="evidence" value="ECO:0007669"/>
    <property type="project" value="UniProtKB-KW"/>
</dbReference>
<dbReference type="PANTHER" id="PTHR23309">
    <property type="entry name" value="3-HYDROXYACYL-COA DEHYROGENASE"/>
    <property type="match status" value="1"/>
</dbReference>
<evidence type="ECO:0000313" key="4">
    <source>
        <dbReference type="EMBL" id="KAI3938755.1"/>
    </source>
</evidence>
<protein>
    <submittedName>
        <fullName evidence="4">Uncharacterized protein</fullName>
    </submittedName>
</protein>
<dbReference type="GO" id="GO:0005777">
    <property type="term" value="C:peroxisome"/>
    <property type="evidence" value="ECO:0007669"/>
    <property type="project" value="TreeGrafter"/>
</dbReference>
<keyword evidence="5" id="KW-1185">Reference proteome</keyword>
<dbReference type="SUPFAM" id="SSF52096">
    <property type="entry name" value="ClpP/crotonase"/>
    <property type="match status" value="1"/>
</dbReference>
<reference evidence="4" key="1">
    <citation type="submission" date="2022-04" db="EMBL/GenBank/DDBJ databases">
        <title>A functionally conserved STORR gene fusion in Papaver species that diverged 16.8 million years ago.</title>
        <authorList>
            <person name="Catania T."/>
        </authorList>
    </citation>
    <scope>NUCLEOTIDE SEQUENCE</scope>
    <source>
        <strain evidence="4">S-188037</strain>
    </source>
</reference>